<dbReference type="InterPro" id="IPR000772">
    <property type="entry name" value="Ricin_B_lectin"/>
</dbReference>
<evidence type="ECO:0000256" key="1">
    <source>
        <dbReference type="SAM" id="MobiDB-lite"/>
    </source>
</evidence>
<organism evidence="3 4">
    <name type="scientific">Streptomyces prunicolor</name>
    <dbReference type="NCBI Taxonomy" id="67348"/>
    <lineage>
        <taxon>Bacteria</taxon>
        <taxon>Bacillati</taxon>
        <taxon>Actinomycetota</taxon>
        <taxon>Actinomycetes</taxon>
        <taxon>Kitasatosporales</taxon>
        <taxon>Streptomycetaceae</taxon>
        <taxon>Streptomyces</taxon>
    </lineage>
</organism>
<dbReference type="SMART" id="SM00458">
    <property type="entry name" value="RICIN"/>
    <property type="match status" value="1"/>
</dbReference>
<comment type="caution">
    <text evidence="3">The sequence shown here is derived from an EMBL/GenBank/DDBJ whole genome shotgun (WGS) entry which is preliminary data.</text>
</comment>
<dbReference type="RefSeq" id="WP_317774979.1">
    <property type="nucleotide sequence ID" value="NZ_JAWMAJ010000199.1"/>
</dbReference>
<accession>A0ABU4FN19</accession>
<feature type="region of interest" description="Disordered" evidence="1">
    <location>
        <begin position="158"/>
        <end position="181"/>
    </location>
</feature>
<dbReference type="EMBL" id="JAWMAJ010000199">
    <property type="protein sequence ID" value="MDV7221980.1"/>
    <property type="molecule type" value="Genomic_DNA"/>
</dbReference>
<sequence length="181" mass="18547">TARTGSGPVSSSAPGTARLPAAPQRTRLRNAAADLCLDIRGTAKAGTGTSLAACSSARTQEWSYDTDGLLRSVASPGLCLDSHADAGVVVLGTCADAKAKRGSDVRYDLTVQGELLPRWNSQLALTSTSEDPGADIVLKVRDGSTAQRWLTDSVTASPGSLSITGTGAPSPRPAKIADRLN</sequence>
<feature type="non-terminal residue" evidence="3">
    <location>
        <position position="1"/>
    </location>
</feature>
<name>A0ABU4FN19_9ACTN</name>
<protein>
    <submittedName>
        <fullName evidence="3">RICIN domain-containing protein</fullName>
    </submittedName>
</protein>
<feature type="domain" description="Ricin B lectin" evidence="2">
    <location>
        <begin position="22"/>
        <end position="152"/>
    </location>
</feature>
<evidence type="ECO:0000313" key="3">
    <source>
        <dbReference type="EMBL" id="MDV7221980.1"/>
    </source>
</evidence>
<dbReference type="Pfam" id="PF00652">
    <property type="entry name" value="Ricin_B_lectin"/>
    <property type="match status" value="1"/>
</dbReference>
<dbReference type="SUPFAM" id="SSF50370">
    <property type="entry name" value="Ricin B-like lectins"/>
    <property type="match status" value="1"/>
</dbReference>
<evidence type="ECO:0000313" key="4">
    <source>
        <dbReference type="Proteomes" id="UP001187346"/>
    </source>
</evidence>
<proteinExistence type="predicted"/>
<dbReference type="Proteomes" id="UP001187346">
    <property type="component" value="Unassembled WGS sequence"/>
</dbReference>
<gene>
    <name evidence="3" type="ORF">R5A26_39210</name>
</gene>
<keyword evidence="4" id="KW-1185">Reference proteome</keyword>
<evidence type="ECO:0000259" key="2">
    <source>
        <dbReference type="SMART" id="SM00458"/>
    </source>
</evidence>
<dbReference type="InterPro" id="IPR035992">
    <property type="entry name" value="Ricin_B-like_lectins"/>
</dbReference>
<feature type="compositionally biased region" description="Polar residues" evidence="1">
    <location>
        <begin position="1"/>
        <end position="14"/>
    </location>
</feature>
<feature type="region of interest" description="Disordered" evidence="1">
    <location>
        <begin position="1"/>
        <end position="23"/>
    </location>
</feature>
<dbReference type="Gene3D" id="2.80.10.50">
    <property type="match status" value="1"/>
</dbReference>
<feature type="compositionally biased region" description="Polar residues" evidence="1">
    <location>
        <begin position="158"/>
        <end position="167"/>
    </location>
</feature>
<reference evidence="3 4" key="1">
    <citation type="submission" date="2023-10" db="EMBL/GenBank/DDBJ databases">
        <title>Characterization of rhizosphere-enriched actinobacteria from wheat plants lab-grown on chernevaya soil.</title>
        <authorList>
            <person name="Tikhonova E.N."/>
            <person name="Konopkin A."/>
            <person name="Kravchenko I.K."/>
        </authorList>
    </citation>
    <scope>NUCLEOTIDE SEQUENCE [LARGE SCALE GENOMIC DNA]</scope>
    <source>
        <strain evidence="3 4">RR29</strain>
    </source>
</reference>
<dbReference type="PROSITE" id="PS50231">
    <property type="entry name" value="RICIN_B_LECTIN"/>
    <property type="match status" value="1"/>
</dbReference>